<dbReference type="Proteomes" id="UP000726737">
    <property type="component" value="Unassembled WGS sequence"/>
</dbReference>
<sequence>MTSQLALFCLVEGESTANAFSVKATSAETVDDLKVLIKTKLVPHFDDIAAKDLTLWHSRMTDEESPITIETLNKPKPKKLRPTADISDVFPDAPVKKTVHTIVQRLLQTQDLGDDFALHITLKDNNATTLTWYTRPTIASLDD</sequence>
<keyword evidence="6" id="KW-1185">Reference proteome</keyword>
<keyword evidence="3" id="KW-0964">Secreted</keyword>
<dbReference type="GO" id="GO:0005576">
    <property type="term" value="C:extracellular region"/>
    <property type="evidence" value="ECO:0007669"/>
    <property type="project" value="UniProtKB-SubCell"/>
</dbReference>
<reference evidence="5" key="1">
    <citation type="journal article" date="2020" name="Fungal Divers.">
        <title>Resolving the Mortierellaceae phylogeny through synthesis of multi-gene phylogenetics and phylogenomics.</title>
        <authorList>
            <person name="Vandepol N."/>
            <person name="Liber J."/>
            <person name="Desiro A."/>
            <person name="Na H."/>
            <person name="Kennedy M."/>
            <person name="Barry K."/>
            <person name="Grigoriev I.V."/>
            <person name="Miller A.N."/>
            <person name="O'Donnell K."/>
            <person name="Stajich J.E."/>
            <person name="Bonito G."/>
        </authorList>
    </citation>
    <scope>NUCLEOTIDE SEQUENCE</scope>
    <source>
        <strain evidence="5">KOD948</strain>
    </source>
</reference>
<evidence type="ECO:0000256" key="2">
    <source>
        <dbReference type="ARBA" id="ARBA00004613"/>
    </source>
</evidence>
<accession>A0A9P6PYX5</accession>
<dbReference type="OrthoDB" id="2304312at2759"/>
<feature type="domain" description="Crinkler effector protein N-terminal" evidence="4">
    <location>
        <begin position="5"/>
        <end position="104"/>
    </location>
</feature>
<evidence type="ECO:0000313" key="5">
    <source>
        <dbReference type="EMBL" id="KAG0254843.1"/>
    </source>
</evidence>
<proteinExistence type="predicted"/>
<dbReference type="InterPro" id="IPR045379">
    <property type="entry name" value="Crinkler_N"/>
</dbReference>
<gene>
    <name evidence="5" type="ORF">BG011_005508</name>
</gene>
<dbReference type="GO" id="GO:0043657">
    <property type="term" value="C:host cell"/>
    <property type="evidence" value="ECO:0007669"/>
    <property type="project" value="UniProtKB-SubCell"/>
</dbReference>
<dbReference type="EMBL" id="JAAAJA010000381">
    <property type="protein sequence ID" value="KAG0254843.1"/>
    <property type="molecule type" value="Genomic_DNA"/>
</dbReference>
<comment type="subcellular location">
    <subcellularLocation>
        <location evidence="1">Host cell</location>
    </subcellularLocation>
    <subcellularLocation>
        <location evidence="2">Secreted</location>
    </subcellularLocation>
</comment>
<organism evidence="5 6">
    <name type="scientific">Mortierella polycephala</name>
    <dbReference type="NCBI Taxonomy" id="41804"/>
    <lineage>
        <taxon>Eukaryota</taxon>
        <taxon>Fungi</taxon>
        <taxon>Fungi incertae sedis</taxon>
        <taxon>Mucoromycota</taxon>
        <taxon>Mortierellomycotina</taxon>
        <taxon>Mortierellomycetes</taxon>
        <taxon>Mortierellales</taxon>
        <taxon>Mortierellaceae</taxon>
        <taxon>Mortierella</taxon>
    </lineage>
</organism>
<dbReference type="Pfam" id="PF20147">
    <property type="entry name" value="Crinkler"/>
    <property type="match status" value="1"/>
</dbReference>
<evidence type="ECO:0000256" key="1">
    <source>
        <dbReference type="ARBA" id="ARBA00004340"/>
    </source>
</evidence>
<comment type="caution">
    <text evidence="5">The sequence shown here is derived from an EMBL/GenBank/DDBJ whole genome shotgun (WGS) entry which is preliminary data.</text>
</comment>
<name>A0A9P6PYX5_9FUNG</name>
<evidence type="ECO:0000313" key="6">
    <source>
        <dbReference type="Proteomes" id="UP000726737"/>
    </source>
</evidence>
<dbReference type="AlphaFoldDB" id="A0A9P6PYX5"/>
<protein>
    <recommendedName>
        <fullName evidence="4">Crinkler effector protein N-terminal domain-containing protein</fullName>
    </recommendedName>
</protein>
<evidence type="ECO:0000256" key="3">
    <source>
        <dbReference type="ARBA" id="ARBA00022525"/>
    </source>
</evidence>
<evidence type="ECO:0000259" key="4">
    <source>
        <dbReference type="Pfam" id="PF20147"/>
    </source>
</evidence>